<dbReference type="EMBL" id="JAVRRD010000017">
    <property type="protein sequence ID" value="KAK5050647.1"/>
    <property type="molecule type" value="Genomic_DNA"/>
</dbReference>
<dbReference type="RefSeq" id="XP_064705233.1">
    <property type="nucleotide sequence ID" value="XM_064847512.1"/>
</dbReference>
<feature type="transmembrane region" description="Helical" evidence="8">
    <location>
        <begin position="134"/>
        <end position="155"/>
    </location>
</feature>
<dbReference type="NCBIfam" id="TIGR00879">
    <property type="entry name" value="SP"/>
    <property type="match status" value="1"/>
</dbReference>
<keyword evidence="5 8" id="KW-1133">Transmembrane helix</keyword>
<evidence type="ECO:0000256" key="4">
    <source>
        <dbReference type="ARBA" id="ARBA00022692"/>
    </source>
</evidence>
<dbReference type="InterPro" id="IPR003663">
    <property type="entry name" value="Sugar/inositol_transpt"/>
</dbReference>
<dbReference type="AlphaFoldDB" id="A0AAV9N6W1"/>
<evidence type="ECO:0000256" key="1">
    <source>
        <dbReference type="ARBA" id="ARBA00004141"/>
    </source>
</evidence>
<keyword evidence="11" id="KW-1185">Reference proteome</keyword>
<dbReference type="GeneID" id="89972112"/>
<dbReference type="PROSITE" id="PS00216">
    <property type="entry name" value="SUGAR_TRANSPORT_1"/>
    <property type="match status" value="1"/>
</dbReference>
<dbReference type="PANTHER" id="PTHR48022">
    <property type="entry name" value="PLASTIDIC GLUCOSE TRANSPORTER 4"/>
    <property type="match status" value="1"/>
</dbReference>
<dbReference type="PRINTS" id="PR00171">
    <property type="entry name" value="SUGRTRNSPORT"/>
</dbReference>
<evidence type="ECO:0000256" key="7">
    <source>
        <dbReference type="RuleBase" id="RU003346"/>
    </source>
</evidence>
<keyword evidence="4 8" id="KW-0812">Transmembrane</keyword>
<gene>
    <name evidence="10" type="ORF">LTR84_003929</name>
</gene>
<evidence type="ECO:0000313" key="11">
    <source>
        <dbReference type="Proteomes" id="UP001358417"/>
    </source>
</evidence>
<feature type="transmembrane region" description="Helical" evidence="8">
    <location>
        <begin position="479"/>
        <end position="500"/>
    </location>
</feature>
<feature type="transmembrane region" description="Helical" evidence="8">
    <location>
        <begin position="29"/>
        <end position="51"/>
    </location>
</feature>
<dbReference type="InterPro" id="IPR005829">
    <property type="entry name" value="Sugar_transporter_CS"/>
</dbReference>
<dbReference type="SUPFAM" id="SSF103473">
    <property type="entry name" value="MFS general substrate transporter"/>
    <property type="match status" value="1"/>
</dbReference>
<evidence type="ECO:0000313" key="10">
    <source>
        <dbReference type="EMBL" id="KAK5050647.1"/>
    </source>
</evidence>
<accession>A0AAV9N6W1</accession>
<dbReference type="Pfam" id="PF00083">
    <property type="entry name" value="Sugar_tr"/>
    <property type="match status" value="1"/>
</dbReference>
<dbReference type="Proteomes" id="UP001358417">
    <property type="component" value="Unassembled WGS sequence"/>
</dbReference>
<dbReference type="InterPro" id="IPR005828">
    <property type="entry name" value="MFS_sugar_transport-like"/>
</dbReference>
<organism evidence="10 11">
    <name type="scientific">Exophiala bonariae</name>
    <dbReference type="NCBI Taxonomy" id="1690606"/>
    <lineage>
        <taxon>Eukaryota</taxon>
        <taxon>Fungi</taxon>
        <taxon>Dikarya</taxon>
        <taxon>Ascomycota</taxon>
        <taxon>Pezizomycotina</taxon>
        <taxon>Eurotiomycetes</taxon>
        <taxon>Chaetothyriomycetidae</taxon>
        <taxon>Chaetothyriales</taxon>
        <taxon>Herpotrichiellaceae</taxon>
        <taxon>Exophiala</taxon>
    </lineage>
</organism>
<feature type="transmembrane region" description="Helical" evidence="8">
    <location>
        <begin position="206"/>
        <end position="226"/>
    </location>
</feature>
<evidence type="ECO:0000256" key="3">
    <source>
        <dbReference type="ARBA" id="ARBA00022448"/>
    </source>
</evidence>
<comment type="caution">
    <text evidence="10">The sequence shown here is derived from an EMBL/GenBank/DDBJ whole genome shotgun (WGS) entry which is preliminary data.</text>
</comment>
<feature type="transmembrane region" description="Helical" evidence="8">
    <location>
        <begin position="313"/>
        <end position="339"/>
    </location>
</feature>
<name>A0AAV9N6W1_9EURO</name>
<feature type="transmembrane region" description="Helical" evidence="8">
    <location>
        <begin position="109"/>
        <end position="128"/>
    </location>
</feature>
<evidence type="ECO:0000256" key="5">
    <source>
        <dbReference type="ARBA" id="ARBA00022989"/>
    </source>
</evidence>
<sequence>MVAAGDGSSPAALSQKRAQFAGPGGVKGLLASSYVFLIAVFASLGGFVYGYNQGMFGQILAMPSFANTVHPDSIKNPTIRGFLTAILELGAWLGVLINGITADVFGRKWATVGGVFVFLVGVVVQACAKNADYIFGGRFVTGLGVGTLSMIVPLYNAELSPPELRGALVSLQQLAICFGIMVSYWIGYGTNYIGGTGESQSDAAWLIPVCIQILPALILGVGILYMPESPRWLMTKGRDDECLSVLANLRRKPDSDPGVRLEYLEVKAQHQFERETSIAKFPQHQDGTVMSNIKLGYHEYLSLLTNKSLFKRVCVAVFIMVFQQWSGINAILYYASFIFKDLGLTGNTTSLLAGGVGGILLFLATIPAVLYIDRFGRKPVLITGALGMGISHFIVAGLMGSYSKDWPSHRAAGWVAVVFVWIYEINFGYSWGPGAWVLVSEVFPLGSRAKGISIGGSSNWLNNFAIGQATPDMVAAMGYGTFVFFGLMCVIGAAFVYFLVPETKNLTLEEMDEVFGDEAGNAIEDRNRLMKIYTELGLITSEESSIADEGEKASGSHEHSVVYETGKAAV</sequence>
<evidence type="ECO:0000256" key="8">
    <source>
        <dbReference type="SAM" id="Phobius"/>
    </source>
</evidence>
<feature type="transmembrane region" description="Helical" evidence="8">
    <location>
        <begin position="167"/>
        <end position="186"/>
    </location>
</feature>
<dbReference type="GO" id="GO:0016020">
    <property type="term" value="C:membrane"/>
    <property type="evidence" value="ECO:0007669"/>
    <property type="project" value="UniProtKB-SubCell"/>
</dbReference>
<comment type="similarity">
    <text evidence="2 7">Belongs to the major facilitator superfamily. Sugar transporter (TC 2.A.1.1) family.</text>
</comment>
<feature type="transmembrane region" description="Helical" evidence="8">
    <location>
        <begin position="379"/>
        <end position="399"/>
    </location>
</feature>
<evidence type="ECO:0000256" key="6">
    <source>
        <dbReference type="ARBA" id="ARBA00023136"/>
    </source>
</evidence>
<dbReference type="InterPro" id="IPR036259">
    <property type="entry name" value="MFS_trans_sf"/>
</dbReference>
<evidence type="ECO:0000256" key="2">
    <source>
        <dbReference type="ARBA" id="ARBA00010992"/>
    </source>
</evidence>
<dbReference type="InterPro" id="IPR050360">
    <property type="entry name" value="MFS_Sugar_Transporters"/>
</dbReference>
<feature type="domain" description="Major facilitator superfamily (MFS) profile" evidence="9">
    <location>
        <begin position="38"/>
        <end position="504"/>
    </location>
</feature>
<dbReference type="GO" id="GO:0005351">
    <property type="term" value="F:carbohydrate:proton symporter activity"/>
    <property type="evidence" value="ECO:0007669"/>
    <property type="project" value="TreeGrafter"/>
</dbReference>
<dbReference type="Gene3D" id="1.20.1250.20">
    <property type="entry name" value="MFS general substrate transporter like domains"/>
    <property type="match status" value="1"/>
</dbReference>
<reference evidence="10 11" key="1">
    <citation type="submission" date="2023-08" db="EMBL/GenBank/DDBJ databases">
        <title>Black Yeasts Isolated from many extreme environments.</title>
        <authorList>
            <person name="Coleine C."/>
            <person name="Stajich J.E."/>
            <person name="Selbmann L."/>
        </authorList>
    </citation>
    <scope>NUCLEOTIDE SEQUENCE [LARGE SCALE GENOMIC DNA]</scope>
    <source>
        <strain evidence="10 11">CCFEE 5792</strain>
    </source>
</reference>
<evidence type="ECO:0000259" key="9">
    <source>
        <dbReference type="PROSITE" id="PS50850"/>
    </source>
</evidence>
<proteinExistence type="inferred from homology"/>
<feature type="transmembrane region" description="Helical" evidence="8">
    <location>
        <begin position="351"/>
        <end position="372"/>
    </location>
</feature>
<protein>
    <recommendedName>
        <fullName evidence="9">Major facilitator superfamily (MFS) profile domain-containing protein</fullName>
    </recommendedName>
</protein>
<dbReference type="FunFam" id="1.20.1250.20:FF:000026">
    <property type="entry name" value="MFS quinate transporter QutD"/>
    <property type="match status" value="1"/>
</dbReference>
<dbReference type="PROSITE" id="PS50850">
    <property type="entry name" value="MFS"/>
    <property type="match status" value="1"/>
</dbReference>
<keyword evidence="6 8" id="KW-0472">Membrane</keyword>
<keyword evidence="3 7" id="KW-0813">Transport</keyword>
<feature type="transmembrane region" description="Helical" evidence="8">
    <location>
        <begin position="411"/>
        <end position="429"/>
    </location>
</feature>
<dbReference type="InterPro" id="IPR020846">
    <property type="entry name" value="MFS_dom"/>
</dbReference>
<comment type="subcellular location">
    <subcellularLocation>
        <location evidence="1">Membrane</location>
        <topology evidence="1">Multi-pass membrane protein</topology>
    </subcellularLocation>
</comment>
<dbReference type="PANTHER" id="PTHR48022:SF2">
    <property type="entry name" value="PLASTIDIC GLUCOSE TRANSPORTER 4"/>
    <property type="match status" value="1"/>
</dbReference>
<dbReference type="PROSITE" id="PS00217">
    <property type="entry name" value="SUGAR_TRANSPORT_2"/>
    <property type="match status" value="1"/>
</dbReference>